<gene>
    <name evidence="1" type="ORF">LCGC14_3011540</name>
</gene>
<accession>A0A0F8WXY3</accession>
<sequence length="122" mass="13063">MWSVNLQHFLDASGSTATTPPEARELADHFGAIVAAVTLDFTGKLVEIDAVTCRNTKVANCNGKIVACLGDELTSVDWYCDKCDDSGLITGWEDTLWDCTEEALADEMPSESVHGSDFTGSG</sequence>
<comment type="caution">
    <text evidence="1">The sequence shown here is derived from an EMBL/GenBank/DDBJ whole genome shotgun (WGS) entry which is preliminary data.</text>
</comment>
<protein>
    <submittedName>
        <fullName evidence="1">Uncharacterized protein</fullName>
    </submittedName>
</protein>
<reference evidence="1" key="1">
    <citation type="journal article" date="2015" name="Nature">
        <title>Complex archaea that bridge the gap between prokaryotes and eukaryotes.</title>
        <authorList>
            <person name="Spang A."/>
            <person name="Saw J.H."/>
            <person name="Jorgensen S.L."/>
            <person name="Zaremba-Niedzwiedzka K."/>
            <person name="Martijn J."/>
            <person name="Lind A.E."/>
            <person name="van Eijk R."/>
            <person name="Schleper C."/>
            <person name="Guy L."/>
            <person name="Ettema T.J."/>
        </authorList>
    </citation>
    <scope>NUCLEOTIDE SEQUENCE</scope>
</reference>
<dbReference type="EMBL" id="LAZR01062346">
    <property type="protein sequence ID" value="KKK61717.1"/>
    <property type="molecule type" value="Genomic_DNA"/>
</dbReference>
<proteinExistence type="predicted"/>
<evidence type="ECO:0000313" key="1">
    <source>
        <dbReference type="EMBL" id="KKK61717.1"/>
    </source>
</evidence>
<dbReference type="AlphaFoldDB" id="A0A0F8WXY3"/>
<name>A0A0F8WXY3_9ZZZZ</name>
<organism evidence="1">
    <name type="scientific">marine sediment metagenome</name>
    <dbReference type="NCBI Taxonomy" id="412755"/>
    <lineage>
        <taxon>unclassified sequences</taxon>
        <taxon>metagenomes</taxon>
        <taxon>ecological metagenomes</taxon>
    </lineage>
</organism>